<feature type="binding site" evidence="11">
    <location>
        <position position="140"/>
    </location>
    <ligand>
        <name>Zn(2+)</name>
        <dbReference type="ChEBI" id="CHEBI:29105"/>
    </ligand>
</feature>
<feature type="binding site" evidence="11">
    <location>
        <position position="232"/>
    </location>
    <ligand>
        <name>Zn(2+)</name>
        <dbReference type="ChEBI" id="CHEBI:29105"/>
    </ligand>
</feature>
<feature type="binding site" evidence="10">
    <location>
        <position position="273"/>
    </location>
    <ligand>
        <name>substrate</name>
    </ligand>
</feature>
<dbReference type="HOGENOM" id="CLU_032482_0_0_1"/>
<feature type="active site" description="Proton donor/acceptor" evidence="9">
    <location>
        <position position="295"/>
    </location>
</feature>
<dbReference type="SUPFAM" id="SSF51338">
    <property type="entry name" value="Composite domain of metallo-dependent hydrolases"/>
    <property type="match status" value="1"/>
</dbReference>
<dbReference type="eggNOG" id="KOG3892">
    <property type="taxonomic scope" value="Eukaryota"/>
</dbReference>
<feature type="domain" description="Amidohydrolase-related" evidence="12">
    <location>
        <begin position="52"/>
        <end position="397"/>
    </location>
</feature>
<dbReference type="InterPro" id="IPR032466">
    <property type="entry name" value="Metal_Hydrolase"/>
</dbReference>
<feature type="binding site" evidence="10">
    <location>
        <position position="243"/>
    </location>
    <ligand>
        <name>substrate</name>
    </ligand>
</feature>
<feature type="binding site" evidence="10">
    <location>
        <begin position="235"/>
        <end position="236"/>
    </location>
    <ligand>
        <name>substrate</name>
    </ligand>
</feature>
<evidence type="ECO:0000256" key="9">
    <source>
        <dbReference type="PIRSR" id="PIRSR038994-1"/>
    </source>
</evidence>
<evidence type="ECO:0000256" key="11">
    <source>
        <dbReference type="PIRSR" id="PIRSR038994-3"/>
    </source>
</evidence>
<evidence type="ECO:0000256" key="2">
    <source>
        <dbReference type="ARBA" id="ARBA00011899"/>
    </source>
</evidence>
<evidence type="ECO:0000256" key="7">
    <source>
        <dbReference type="ARBA" id="ARBA00047647"/>
    </source>
</evidence>
<proteinExistence type="inferred from homology"/>
<name>M3K426_CANMX</name>
<protein>
    <recommendedName>
        <fullName evidence="3 8">N-acetylglucosamine-6-phosphate deacetylase</fullName>
        <ecNumber evidence="2 8">3.5.1.25</ecNumber>
    </recommendedName>
</protein>
<dbReference type="GO" id="GO:0006046">
    <property type="term" value="P:N-acetylglucosamine catabolic process"/>
    <property type="evidence" value="ECO:0007669"/>
    <property type="project" value="TreeGrafter"/>
</dbReference>
<sequence>MSFTRFTNCHLIDNGQLYEFTDLYINNKTKKICHPPSNPDLVSVTIDLKGQILAPGFIDIQNNGIYGLNFSNLDGDSTAEDIAEFKNFYKDAMTKYLSTGVTAICPTVTSNFPEVYEKVLPFYKRSRLDTQCDSLGAHLEGPFINLKKKGCHPVETFVDAKDGEEKLLEVYGGANNLLENVCIVTAAPEIEGVLDLIPAIKAKNCVFSLGHTMADYQTGLQAIEKGATMITHLYNAMPQPHHRNAGVVGLINTPAGANGDKTPYFGLICDGVHVDPSMANLAYRSNPNKCVLVTDAMHLIGLPDGHYKWDSQVIVKTGDRLYLENTDTLAGASTTLPQCVRNLIQWSKISLPQAVKTVTNNAAMSIGVQNERGFLNIGCDADFVVLDKQGYVQKIYKLGKEIKSSDIPLEKSTEKISAML</sequence>
<dbReference type="STRING" id="1245528.M3K426"/>
<feature type="binding site" evidence="10">
    <location>
        <position position="151"/>
    </location>
    <ligand>
        <name>substrate</name>
    </ligand>
</feature>
<comment type="catalytic activity">
    <reaction evidence="7 8">
        <text>N-acetyl-D-glucosamine 6-phosphate + H2O = D-glucosamine 6-phosphate + acetate</text>
        <dbReference type="Rhea" id="RHEA:22936"/>
        <dbReference type="ChEBI" id="CHEBI:15377"/>
        <dbReference type="ChEBI" id="CHEBI:30089"/>
        <dbReference type="ChEBI" id="CHEBI:57513"/>
        <dbReference type="ChEBI" id="CHEBI:58725"/>
        <dbReference type="EC" id="3.5.1.25"/>
    </reaction>
</comment>
<accession>M3K426</accession>
<evidence type="ECO:0000256" key="10">
    <source>
        <dbReference type="PIRSR" id="PIRSR038994-2"/>
    </source>
</evidence>
<dbReference type="InterPro" id="IPR003764">
    <property type="entry name" value="GlcNAc_6-P_deAcase"/>
</dbReference>
<dbReference type="Proteomes" id="UP000011777">
    <property type="component" value="Unassembled WGS sequence"/>
</dbReference>
<dbReference type="FunFam" id="3.20.20.140:FF:000113">
    <property type="entry name" value="N-acetylglucosamine-6-phosphate deacetylase"/>
    <property type="match status" value="1"/>
</dbReference>
<feature type="binding site" evidence="10">
    <location>
        <begin position="329"/>
        <end position="331"/>
    </location>
    <ligand>
        <name>substrate</name>
    </ligand>
</feature>
<dbReference type="AlphaFoldDB" id="M3K426"/>
<dbReference type="EC" id="3.5.1.25" evidence="2 8"/>
<dbReference type="Gene3D" id="2.30.40.10">
    <property type="entry name" value="Urease, subunit C, domain 1"/>
    <property type="match status" value="1"/>
</dbReference>
<dbReference type="PANTHER" id="PTHR11113">
    <property type="entry name" value="N-ACETYLGLUCOSAMINE-6-PHOSPHATE DEACETYLASE"/>
    <property type="match status" value="1"/>
</dbReference>
<dbReference type="OrthoDB" id="10264777at2759"/>
<evidence type="ECO:0000256" key="4">
    <source>
        <dbReference type="ARBA" id="ARBA00022723"/>
    </source>
</evidence>
<feature type="binding site" evidence="11">
    <location>
        <position position="211"/>
    </location>
    <ligand>
        <name>Zn(2+)</name>
        <dbReference type="ChEBI" id="CHEBI:29105"/>
    </ligand>
</feature>
<dbReference type="SUPFAM" id="SSF51556">
    <property type="entry name" value="Metallo-dependent hydrolases"/>
    <property type="match status" value="1"/>
</dbReference>
<evidence type="ECO:0000256" key="5">
    <source>
        <dbReference type="ARBA" id="ARBA00022801"/>
    </source>
</evidence>
<evidence type="ECO:0000259" key="12">
    <source>
        <dbReference type="Pfam" id="PF01979"/>
    </source>
</evidence>
<dbReference type="PIRSF" id="PIRSF038994">
    <property type="entry name" value="NagA"/>
    <property type="match status" value="1"/>
</dbReference>
<comment type="caution">
    <text evidence="13">The sequence shown here is derived from an EMBL/GenBank/DDBJ whole genome shotgun (WGS) entry which is preliminary data.</text>
</comment>
<dbReference type="InterPro" id="IPR011059">
    <property type="entry name" value="Metal-dep_hydrolase_composite"/>
</dbReference>
<dbReference type="GO" id="GO:0046872">
    <property type="term" value="F:metal ion binding"/>
    <property type="evidence" value="ECO:0007669"/>
    <property type="project" value="UniProtKB-KW"/>
</dbReference>
<reference evidence="13 14" key="1">
    <citation type="submission" date="2013-02" db="EMBL/GenBank/DDBJ databases">
        <title>Genome sequence of Candida maltosa Xu316, a potential industrial strain for xylitol and ethanol production.</title>
        <authorList>
            <person name="Yu J."/>
            <person name="Wang Q."/>
            <person name="Geng X."/>
            <person name="Bao W."/>
            <person name="He P."/>
            <person name="Cai J."/>
        </authorList>
    </citation>
    <scope>NUCLEOTIDE SEQUENCE [LARGE SCALE GENOMIC DNA]</scope>
    <source>
        <strain evidence="14">Xu316</strain>
    </source>
</reference>
<dbReference type="GO" id="GO:0008448">
    <property type="term" value="F:N-acetylglucosamine-6-phosphate deacetylase activity"/>
    <property type="evidence" value="ECO:0007669"/>
    <property type="project" value="UniProtKB-UniRule"/>
</dbReference>
<comment type="cofactor">
    <cofactor evidence="11">
        <name>a divalent metal cation</name>
        <dbReference type="ChEBI" id="CHEBI:60240"/>
    </cofactor>
    <text evidence="11">Binds 1 divalent metal cation per subunit.</text>
</comment>
<dbReference type="CDD" id="cd00854">
    <property type="entry name" value="NagA"/>
    <property type="match status" value="1"/>
</dbReference>
<evidence type="ECO:0000313" key="13">
    <source>
        <dbReference type="EMBL" id="EMG50020.1"/>
    </source>
</evidence>
<evidence type="ECO:0000256" key="3">
    <source>
        <dbReference type="ARBA" id="ARBA00018029"/>
    </source>
</evidence>
<keyword evidence="4 11" id="KW-0479">Metal-binding</keyword>
<dbReference type="PANTHER" id="PTHR11113:SF14">
    <property type="entry name" value="N-ACETYLGLUCOSAMINE-6-PHOSPHATE DEACETYLASE"/>
    <property type="match status" value="1"/>
</dbReference>
<evidence type="ECO:0000313" key="14">
    <source>
        <dbReference type="Proteomes" id="UP000011777"/>
    </source>
</evidence>
<evidence type="ECO:0000256" key="6">
    <source>
        <dbReference type="ARBA" id="ARBA00023277"/>
    </source>
</evidence>
<dbReference type="Gene3D" id="3.20.20.140">
    <property type="entry name" value="Metal-dependent hydrolases"/>
    <property type="match status" value="1"/>
</dbReference>
<dbReference type="OMA" id="PCRKGAH"/>
<comment type="similarity">
    <text evidence="1 8">Belongs to the metallo-dependent hydrolases superfamily. NagA family.</text>
</comment>
<keyword evidence="14" id="KW-1185">Reference proteome</keyword>
<dbReference type="Pfam" id="PF01979">
    <property type="entry name" value="Amidohydro_1"/>
    <property type="match status" value="1"/>
</dbReference>
<dbReference type="InterPro" id="IPR006680">
    <property type="entry name" value="Amidohydro-rel"/>
</dbReference>
<keyword evidence="5 8" id="KW-0378">Hydrolase</keyword>
<keyword evidence="6 8" id="KW-0119">Carbohydrate metabolism</keyword>
<evidence type="ECO:0000256" key="8">
    <source>
        <dbReference type="PIRNR" id="PIRNR038994"/>
    </source>
</evidence>
<evidence type="ECO:0000256" key="1">
    <source>
        <dbReference type="ARBA" id="ARBA00010716"/>
    </source>
</evidence>
<dbReference type="EMBL" id="AOGT01000413">
    <property type="protein sequence ID" value="EMG50020.1"/>
    <property type="molecule type" value="Genomic_DNA"/>
</dbReference>
<organism evidence="13 14">
    <name type="scientific">Candida maltosa (strain Xu316)</name>
    <name type="common">Yeast</name>
    <dbReference type="NCBI Taxonomy" id="1245528"/>
    <lineage>
        <taxon>Eukaryota</taxon>
        <taxon>Fungi</taxon>
        <taxon>Dikarya</taxon>
        <taxon>Ascomycota</taxon>
        <taxon>Saccharomycotina</taxon>
        <taxon>Pichiomycetes</taxon>
        <taxon>Debaryomycetaceae</taxon>
        <taxon>Candida/Lodderomyces clade</taxon>
        <taxon>Candida</taxon>
    </lineage>
</organism>
<gene>
    <name evidence="13" type="ORF">G210_4983</name>
</gene>